<evidence type="ECO:0000256" key="1">
    <source>
        <dbReference type="SAM" id="Phobius"/>
    </source>
</evidence>
<name>A0ABD0LB25_9CAEN</name>
<evidence type="ECO:0000313" key="5">
    <source>
        <dbReference type="Proteomes" id="UP001519460"/>
    </source>
</evidence>
<dbReference type="InterPro" id="IPR013783">
    <property type="entry name" value="Ig-like_fold"/>
</dbReference>
<dbReference type="AlphaFoldDB" id="A0ABD0LB25"/>
<sequence length="163" mass="18714">MLRLCVSVLLLVSGVSGEAREPDWGFQSYLDEDYTLSCNHTSLMPDPYNAVKWELPDGALMDRGTEKYMLSNGDTVINMHLTIKNVQEMDKGVYMCHVYQTYNMAQREYRGRLLRGLNIGGHKYRDPFDEYRYNLMVGGLAAVALFVPLVTVCFVYKFRFQVG</sequence>
<evidence type="ECO:0000313" key="4">
    <source>
        <dbReference type="EMBL" id="KAK7496565.1"/>
    </source>
</evidence>
<feature type="transmembrane region" description="Helical" evidence="1">
    <location>
        <begin position="133"/>
        <end position="156"/>
    </location>
</feature>
<dbReference type="InterPro" id="IPR007110">
    <property type="entry name" value="Ig-like_dom"/>
</dbReference>
<protein>
    <recommendedName>
        <fullName evidence="3">Ig-like domain-containing protein</fullName>
    </recommendedName>
</protein>
<dbReference type="PROSITE" id="PS50835">
    <property type="entry name" value="IG_LIKE"/>
    <property type="match status" value="1"/>
</dbReference>
<evidence type="ECO:0000256" key="2">
    <source>
        <dbReference type="SAM" id="SignalP"/>
    </source>
</evidence>
<dbReference type="Gene3D" id="2.60.40.10">
    <property type="entry name" value="Immunoglobulins"/>
    <property type="match status" value="1"/>
</dbReference>
<gene>
    <name evidence="4" type="ORF">BaRGS_00012217</name>
</gene>
<dbReference type="CDD" id="cd00096">
    <property type="entry name" value="Ig"/>
    <property type="match status" value="1"/>
</dbReference>
<proteinExistence type="predicted"/>
<keyword evidence="1" id="KW-0472">Membrane</keyword>
<keyword evidence="1" id="KW-0812">Transmembrane</keyword>
<organism evidence="4 5">
    <name type="scientific">Batillaria attramentaria</name>
    <dbReference type="NCBI Taxonomy" id="370345"/>
    <lineage>
        <taxon>Eukaryota</taxon>
        <taxon>Metazoa</taxon>
        <taxon>Spiralia</taxon>
        <taxon>Lophotrochozoa</taxon>
        <taxon>Mollusca</taxon>
        <taxon>Gastropoda</taxon>
        <taxon>Caenogastropoda</taxon>
        <taxon>Sorbeoconcha</taxon>
        <taxon>Cerithioidea</taxon>
        <taxon>Batillariidae</taxon>
        <taxon>Batillaria</taxon>
    </lineage>
</organism>
<feature type="chain" id="PRO_5044765219" description="Ig-like domain-containing protein" evidence="2">
    <location>
        <begin position="18"/>
        <end position="163"/>
    </location>
</feature>
<accession>A0ABD0LB25</accession>
<comment type="caution">
    <text evidence="4">The sequence shown here is derived from an EMBL/GenBank/DDBJ whole genome shotgun (WGS) entry which is preliminary data.</text>
</comment>
<evidence type="ECO:0000259" key="3">
    <source>
        <dbReference type="PROSITE" id="PS50835"/>
    </source>
</evidence>
<keyword evidence="2" id="KW-0732">Signal</keyword>
<dbReference type="SUPFAM" id="SSF48726">
    <property type="entry name" value="Immunoglobulin"/>
    <property type="match status" value="1"/>
</dbReference>
<keyword evidence="5" id="KW-1185">Reference proteome</keyword>
<feature type="signal peptide" evidence="2">
    <location>
        <begin position="1"/>
        <end position="17"/>
    </location>
</feature>
<dbReference type="InterPro" id="IPR036179">
    <property type="entry name" value="Ig-like_dom_sf"/>
</dbReference>
<keyword evidence="1" id="KW-1133">Transmembrane helix</keyword>
<feature type="domain" description="Ig-like" evidence="3">
    <location>
        <begin position="32"/>
        <end position="98"/>
    </location>
</feature>
<dbReference type="Proteomes" id="UP001519460">
    <property type="component" value="Unassembled WGS sequence"/>
</dbReference>
<dbReference type="EMBL" id="JACVVK020000066">
    <property type="protein sequence ID" value="KAK7496565.1"/>
    <property type="molecule type" value="Genomic_DNA"/>
</dbReference>
<reference evidence="4 5" key="1">
    <citation type="journal article" date="2023" name="Sci. Data">
        <title>Genome assembly of the Korean intertidal mud-creeper Batillaria attramentaria.</title>
        <authorList>
            <person name="Patra A.K."/>
            <person name="Ho P.T."/>
            <person name="Jun S."/>
            <person name="Lee S.J."/>
            <person name="Kim Y."/>
            <person name="Won Y.J."/>
        </authorList>
    </citation>
    <scope>NUCLEOTIDE SEQUENCE [LARGE SCALE GENOMIC DNA]</scope>
    <source>
        <strain evidence="4">Wonlab-2016</strain>
    </source>
</reference>